<name>A0AC35EXR4_9BILA</name>
<sequence length="381" mass="43713">MPPSLNNDILKDICKRISYNEGFANVLKFALSGAGPLNAFMQLLTTVKSVEFKRDGVKAIFNWATYYLNLQSDYYSNGLCAKILSYSSELTIFVDELNSQHIDLLLGWTNKENLSKVCIEYHERRDKFIKPVMSFVLSTPIRHLVAHASSLIPSISTIKDKLFDSIEIRFENGFFDGLEDLLTAFRFRSKNLTLSLGAEYTWKEILYVVAKVVEQNDKGAVSTVVENLNLNFNGDIDVPALPELQLSKFFEDISKCFPMLKNVNFCIDFTSNARYLPTPTSAHFVALCEALTNGLGFHKIEKKESCWEVEKNISENKNFKMSVTLIQLSYDDLDMQQEILQDLFFDDEEYPSDYGANEDYDEYEDYDFDEDGDYAEYFGNE</sequence>
<evidence type="ECO:0000313" key="1">
    <source>
        <dbReference type="Proteomes" id="UP000887580"/>
    </source>
</evidence>
<reference evidence="2" key="1">
    <citation type="submission" date="2022-11" db="UniProtKB">
        <authorList>
            <consortium name="WormBaseParasite"/>
        </authorList>
    </citation>
    <scope>IDENTIFICATION</scope>
</reference>
<evidence type="ECO:0000313" key="2">
    <source>
        <dbReference type="WBParaSite" id="PS1159_v2.g11701.t1"/>
    </source>
</evidence>
<protein>
    <submittedName>
        <fullName evidence="2">Uncharacterized protein</fullName>
    </submittedName>
</protein>
<accession>A0AC35EXR4</accession>
<dbReference type="Proteomes" id="UP000887580">
    <property type="component" value="Unplaced"/>
</dbReference>
<proteinExistence type="predicted"/>
<dbReference type="WBParaSite" id="PS1159_v2.g11701.t1">
    <property type="protein sequence ID" value="PS1159_v2.g11701.t1"/>
    <property type="gene ID" value="PS1159_v2.g11701"/>
</dbReference>
<organism evidence="1 2">
    <name type="scientific">Panagrolaimus sp. PS1159</name>
    <dbReference type="NCBI Taxonomy" id="55785"/>
    <lineage>
        <taxon>Eukaryota</taxon>
        <taxon>Metazoa</taxon>
        <taxon>Ecdysozoa</taxon>
        <taxon>Nematoda</taxon>
        <taxon>Chromadorea</taxon>
        <taxon>Rhabditida</taxon>
        <taxon>Tylenchina</taxon>
        <taxon>Panagrolaimomorpha</taxon>
        <taxon>Panagrolaimoidea</taxon>
        <taxon>Panagrolaimidae</taxon>
        <taxon>Panagrolaimus</taxon>
    </lineage>
</organism>